<comment type="domain">
    <text evidence="3">2 residues (Tyr-55 and Arg-58) present in a large hydrophobic pocket are probably involved in substrate specificity. They are important for desuccinylation activity, but dispensable for deacetylation activity.</text>
</comment>
<dbReference type="Pfam" id="PF02146">
    <property type="entry name" value="SIR2"/>
    <property type="match status" value="1"/>
</dbReference>
<comment type="caution">
    <text evidence="3 4">Lacks conserved residue(s) required for the propagation of feature annotation.</text>
</comment>
<feature type="binding site" evidence="3">
    <location>
        <position position="140"/>
    </location>
    <ligand>
        <name>Zn(2+)</name>
        <dbReference type="ChEBI" id="CHEBI:29105"/>
    </ligand>
</feature>
<dbReference type="GO" id="GO:0005737">
    <property type="term" value="C:cytoplasm"/>
    <property type="evidence" value="ECO:0007669"/>
    <property type="project" value="UniProtKB-SubCell"/>
</dbReference>
<keyword evidence="3" id="KW-0963">Cytoplasm</keyword>
<feature type="binding site" evidence="3">
    <location>
        <begin position="206"/>
        <end position="208"/>
    </location>
    <ligand>
        <name>NAD(+)</name>
        <dbReference type="ChEBI" id="CHEBI:57540"/>
    </ligand>
</feature>
<evidence type="ECO:0000256" key="2">
    <source>
        <dbReference type="ARBA" id="ARBA00023027"/>
    </source>
</evidence>
<feature type="binding site" evidence="3">
    <location>
        <position position="222"/>
    </location>
    <ligand>
        <name>NAD(+)</name>
        <dbReference type="ChEBI" id="CHEBI:57540"/>
    </ligand>
</feature>
<comment type="function">
    <text evidence="3">NAD-dependent lysine deacetylase and desuccinylase that specifically removes acetyl and succinyl groups on target proteins. Modulates the activities of several proteins which are inactive in their acylated form.</text>
</comment>
<dbReference type="GO" id="GO:0008270">
    <property type="term" value="F:zinc ion binding"/>
    <property type="evidence" value="ECO:0007669"/>
    <property type="project" value="UniProtKB-UniRule"/>
</dbReference>
<dbReference type="PANTHER" id="PTHR11085">
    <property type="entry name" value="NAD-DEPENDENT PROTEIN DEACYLASE SIRTUIN-5, MITOCHONDRIAL-RELATED"/>
    <property type="match status" value="1"/>
</dbReference>
<dbReference type="InterPro" id="IPR029035">
    <property type="entry name" value="DHS-like_NAD/FAD-binding_dom"/>
</dbReference>
<dbReference type="GO" id="GO:0017136">
    <property type="term" value="F:histone deacetylase activity, NAD-dependent"/>
    <property type="evidence" value="ECO:0007669"/>
    <property type="project" value="TreeGrafter"/>
</dbReference>
<dbReference type="Proteomes" id="UP000276260">
    <property type="component" value="Unassembled WGS sequence"/>
</dbReference>
<feature type="binding site" evidence="3">
    <location>
        <begin position="95"/>
        <end position="98"/>
    </location>
    <ligand>
        <name>NAD(+)</name>
        <dbReference type="ChEBI" id="CHEBI:57540"/>
    </ligand>
</feature>
<organism evidence="6 7">
    <name type="scientific">Rheinheimera mesophila</name>
    <dbReference type="NCBI Taxonomy" id="1547515"/>
    <lineage>
        <taxon>Bacteria</taxon>
        <taxon>Pseudomonadati</taxon>
        <taxon>Pseudomonadota</taxon>
        <taxon>Gammaproteobacteria</taxon>
        <taxon>Chromatiales</taxon>
        <taxon>Chromatiaceae</taxon>
        <taxon>Rheinheimera</taxon>
    </lineage>
</organism>
<dbReference type="SUPFAM" id="SSF52467">
    <property type="entry name" value="DHS-like NAD/FAD-binding domain"/>
    <property type="match status" value="1"/>
</dbReference>
<feature type="domain" description="Deacetylase sirtuin-type" evidence="5">
    <location>
        <begin position="1"/>
        <end position="234"/>
    </location>
</feature>
<dbReference type="InterPro" id="IPR026591">
    <property type="entry name" value="Sirtuin_cat_small_dom_sf"/>
</dbReference>
<dbReference type="InterPro" id="IPR026590">
    <property type="entry name" value="Ssirtuin_cat_dom"/>
</dbReference>
<feature type="active site" description="Proton acceptor" evidence="3">
    <location>
        <position position="113"/>
    </location>
</feature>
<dbReference type="RefSeq" id="WP_046518503.1">
    <property type="nucleotide sequence ID" value="NZ_LAVS01000002.1"/>
</dbReference>
<dbReference type="HAMAP" id="MF_01121">
    <property type="entry name" value="Sirtuin_ClassIII"/>
    <property type="match status" value="1"/>
</dbReference>
<dbReference type="AlphaFoldDB" id="A0A3P3QEL2"/>
<comment type="cofactor">
    <cofactor evidence="3">
        <name>Zn(2+)</name>
        <dbReference type="ChEBI" id="CHEBI:29105"/>
    </cofactor>
    <text evidence="3">Binds 1 zinc ion per subunit.</text>
</comment>
<evidence type="ECO:0000313" key="7">
    <source>
        <dbReference type="Proteomes" id="UP000276260"/>
    </source>
</evidence>
<proteinExistence type="inferred from homology"/>
<keyword evidence="7" id="KW-1185">Reference proteome</keyword>
<comment type="subcellular location">
    <subcellularLocation>
        <location evidence="3">Cytoplasm</location>
    </subcellularLocation>
</comment>
<comment type="catalytic activity">
    <reaction evidence="3">
        <text>N(6)-succinyl-L-lysyl-[protein] + NAD(+) + H2O = 2''-O-succinyl-ADP-D-ribose + nicotinamide + L-lysyl-[protein]</text>
        <dbReference type="Rhea" id="RHEA:47668"/>
        <dbReference type="Rhea" id="RHEA-COMP:9752"/>
        <dbReference type="Rhea" id="RHEA-COMP:11877"/>
        <dbReference type="ChEBI" id="CHEBI:15377"/>
        <dbReference type="ChEBI" id="CHEBI:17154"/>
        <dbReference type="ChEBI" id="CHEBI:29969"/>
        <dbReference type="ChEBI" id="CHEBI:57540"/>
        <dbReference type="ChEBI" id="CHEBI:87830"/>
        <dbReference type="ChEBI" id="CHEBI:87832"/>
    </reaction>
</comment>
<feature type="binding site" evidence="3">
    <location>
        <begin position="11"/>
        <end position="30"/>
    </location>
    <ligand>
        <name>NAD(+)</name>
        <dbReference type="ChEBI" id="CHEBI:57540"/>
    </ligand>
</feature>
<dbReference type="Gene3D" id="3.40.50.1220">
    <property type="entry name" value="TPP-binding domain"/>
    <property type="match status" value="1"/>
</dbReference>
<dbReference type="GO" id="GO:0036055">
    <property type="term" value="F:protein-succinyllysine desuccinylase activity"/>
    <property type="evidence" value="ECO:0007669"/>
    <property type="project" value="UniProtKB-UniRule"/>
</dbReference>
<dbReference type="Gene3D" id="3.30.1600.10">
    <property type="entry name" value="SIR2/SIRT2 'Small Domain"/>
    <property type="match status" value="1"/>
</dbReference>
<name>A0A3P3QEL2_9GAMM</name>
<keyword evidence="2 3" id="KW-0520">NAD</keyword>
<evidence type="ECO:0000256" key="4">
    <source>
        <dbReference type="PROSITE-ProRule" id="PRU00236"/>
    </source>
</evidence>
<protein>
    <recommendedName>
        <fullName evidence="3">NAD-dependent protein deacylase</fullName>
        <ecNumber evidence="3">2.3.1.286</ecNumber>
    </recommendedName>
    <alternativeName>
        <fullName evidence="3">Regulatory protein SIR2 homolog</fullName>
    </alternativeName>
</protein>
<evidence type="ECO:0000256" key="3">
    <source>
        <dbReference type="HAMAP-Rule" id="MF_01121"/>
    </source>
</evidence>
<dbReference type="GO" id="GO:0070403">
    <property type="term" value="F:NAD+ binding"/>
    <property type="evidence" value="ECO:0007669"/>
    <property type="project" value="UniProtKB-UniRule"/>
</dbReference>
<evidence type="ECO:0000259" key="5">
    <source>
        <dbReference type="PROSITE" id="PS50305"/>
    </source>
</evidence>
<dbReference type="NCBIfam" id="NF001755">
    <property type="entry name" value="PRK00481.1-5"/>
    <property type="match status" value="1"/>
</dbReference>
<reference evidence="6 7" key="1">
    <citation type="submission" date="2018-11" db="EMBL/GenBank/DDBJ databases">
        <title>Draft genome analysis of Rheinheimera mesophila isolated from an industrial waste site.</title>
        <authorList>
            <person name="Yu Q."/>
            <person name="Qi Y."/>
            <person name="Zhang H."/>
            <person name="Lu Y."/>
            <person name="Pu J."/>
        </authorList>
    </citation>
    <scope>NUCLEOTIDE SEQUENCE [LARGE SCALE GENOMIC DNA]</scope>
    <source>
        <strain evidence="6 7">IITR13</strain>
    </source>
</reference>
<dbReference type="EMBL" id="RRCF01000004">
    <property type="protein sequence ID" value="RRJ19548.1"/>
    <property type="molecule type" value="Genomic_DNA"/>
</dbReference>
<feature type="binding site" evidence="3">
    <location>
        <position position="58"/>
    </location>
    <ligand>
        <name>substrate</name>
    </ligand>
</feature>
<keyword evidence="3" id="KW-0862">Zinc</keyword>
<feature type="binding site" evidence="3">
    <location>
        <position position="121"/>
    </location>
    <ligand>
        <name>Zn(2+)</name>
        <dbReference type="ChEBI" id="CHEBI:29105"/>
    </ligand>
</feature>
<comment type="catalytic activity">
    <reaction evidence="3">
        <text>N(6)-acetyl-L-lysyl-[protein] + NAD(+) + H2O = 2''-O-acetyl-ADP-D-ribose + nicotinamide + L-lysyl-[protein]</text>
        <dbReference type="Rhea" id="RHEA:43636"/>
        <dbReference type="Rhea" id="RHEA-COMP:9752"/>
        <dbReference type="Rhea" id="RHEA-COMP:10731"/>
        <dbReference type="ChEBI" id="CHEBI:15377"/>
        <dbReference type="ChEBI" id="CHEBI:17154"/>
        <dbReference type="ChEBI" id="CHEBI:29969"/>
        <dbReference type="ChEBI" id="CHEBI:57540"/>
        <dbReference type="ChEBI" id="CHEBI:61930"/>
        <dbReference type="ChEBI" id="CHEBI:83767"/>
        <dbReference type="EC" id="2.3.1.286"/>
    </reaction>
</comment>
<dbReference type="InterPro" id="IPR027546">
    <property type="entry name" value="Sirtuin_class_III"/>
</dbReference>
<keyword evidence="3" id="KW-0479">Metal-binding</keyword>
<dbReference type="InterPro" id="IPR050134">
    <property type="entry name" value="NAD-dep_sirtuin_deacylases"/>
</dbReference>
<gene>
    <name evidence="3" type="primary">cobB</name>
    <name evidence="6" type="ORF">EIK76_13940</name>
</gene>
<dbReference type="PROSITE" id="PS50305">
    <property type="entry name" value="SIRTUIN"/>
    <property type="match status" value="1"/>
</dbReference>
<comment type="similarity">
    <text evidence="3">Belongs to the sirtuin family. Class III subfamily.</text>
</comment>
<dbReference type="OrthoDB" id="9800582at2"/>
<dbReference type="InterPro" id="IPR003000">
    <property type="entry name" value="Sirtuin"/>
</dbReference>
<feature type="binding site" evidence="3">
    <location>
        <begin position="180"/>
        <end position="182"/>
    </location>
    <ligand>
        <name>NAD(+)</name>
        <dbReference type="ChEBI" id="CHEBI:57540"/>
    </ligand>
</feature>
<evidence type="ECO:0000313" key="6">
    <source>
        <dbReference type="EMBL" id="RRJ19548.1"/>
    </source>
</evidence>
<feature type="binding site" evidence="3">
    <location>
        <position position="55"/>
    </location>
    <ligand>
        <name>substrate</name>
    </ligand>
</feature>
<dbReference type="PANTHER" id="PTHR11085:SF4">
    <property type="entry name" value="NAD-DEPENDENT PROTEIN DEACYLASE"/>
    <property type="match status" value="1"/>
</dbReference>
<accession>A0A3P3QEL2</accession>
<sequence length="234" mass="25863">MRFHHIVVLTGAGISAESGIKTFRDHNGLWENHRIEDVATPEGFARDPALVHQFYNQRRAQLLDPKLKPNAAHLALARFEQQHKAKGGRFLLISQNVDNLHQRAGSESVIAMHGQLQKIKCPVTGKNQSWLKDLTAADLCHCCKTAQPLRPDIVWFGEMPYQMDECVDALMQADLFISIGTSGQVYPAAGFVQIAAESGAHTVELNMEPTRGDFAEGYYGPAAKIVPAYLSKLS</sequence>
<keyword evidence="1" id="KW-0808">Transferase</keyword>
<dbReference type="CDD" id="cd01412">
    <property type="entry name" value="SIRT5_Af1_CobB"/>
    <property type="match status" value="1"/>
</dbReference>
<evidence type="ECO:0000256" key="1">
    <source>
        <dbReference type="ARBA" id="ARBA00022679"/>
    </source>
</evidence>
<comment type="caution">
    <text evidence="6">The sequence shown here is derived from an EMBL/GenBank/DDBJ whole genome shotgun (WGS) entry which is preliminary data.</text>
</comment>
<dbReference type="GO" id="GO:0036054">
    <property type="term" value="F:protein-malonyllysine demalonylase activity"/>
    <property type="evidence" value="ECO:0007669"/>
    <property type="project" value="InterPro"/>
</dbReference>
<dbReference type="EC" id="2.3.1.286" evidence="3"/>